<proteinExistence type="predicted"/>
<organism evidence="1 2">
    <name type="scientific">Linum tenue</name>
    <dbReference type="NCBI Taxonomy" id="586396"/>
    <lineage>
        <taxon>Eukaryota</taxon>
        <taxon>Viridiplantae</taxon>
        <taxon>Streptophyta</taxon>
        <taxon>Embryophyta</taxon>
        <taxon>Tracheophyta</taxon>
        <taxon>Spermatophyta</taxon>
        <taxon>Magnoliopsida</taxon>
        <taxon>eudicotyledons</taxon>
        <taxon>Gunneridae</taxon>
        <taxon>Pentapetalae</taxon>
        <taxon>rosids</taxon>
        <taxon>fabids</taxon>
        <taxon>Malpighiales</taxon>
        <taxon>Linaceae</taxon>
        <taxon>Linum</taxon>
    </lineage>
</organism>
<accession>A0AAV0P7C5</accession>
<dbReference type="AlphaFoldDB" id="A0AAV0P7C5"/>
<reference evidence="1" key="1">
    <citation type="submission" date="2022-08" db="EMBL/GenBank/DDBJ databases">
        <authorList>
            <person name="Gutierrez-Valencia J."/>
        </authorList>
    </citation>
    <scope>NUCLEOTIDE SEQUENCE</scope>
</reference>
<name>A0AAV0P7C5_9ROSI</name>
<comment type="caution">
    <text evidence="1">The sequence shown here is derived from an EMBL/GenBank/DDBJ whole genome shotgun (WGS) entry which is preliminary data.</text>
</comment>
<evidence type="ECO:0000313" key="2">
    <source>
        <dbReference type="Proteomes" id="UP001154282"/>
    </source>
</evidence>
<protein>
    <submittedName>
        <fullName evidence="1">Uncharacterized protein</fullName>
    </submittedName>
</protein>
<dbReference type="Proteomes" id="UP001154282">
    <property type="component" value="Unassembled WGS sequence"/>
</dbReference>
<sequence>MKGHDLIGTADKVAADEHNRKVTGNTVSSQCLLDLPATWDLVELVDCRVNTKVEEQGLDGVTHAARALAEHHHRPLRRQLEHSIHFCLSLGNGTVNVCVFGWEWFVR</sequence>
<dbReference type="EMBL" id="CAMGYJ010000008">
    <property type="protein sequence ID" value="CAI0466700.1"/>
    <property type="molecule type" value="Genomic_DNA"/>
</dbReference>
<keyword evidence="2" id="KW-1185">Reference proteome</keyword>
<feature type="non-terminal residue" evidence="1">
    <location>
        <position position="107"/>
    </location>
</feature>
<gene>
    <name evidence="1" type="ORF">LITE_LOCUS37138</name>
</gene>
<evidence type="ECO:0000313" key="1">
    <source>
        <dbReference type="EMBL" id="CAI0466700.1"/>
    </source>
</evidence>